<evidence type="ECO:0000313" key="8">
    <source>
        <dbReference type="EMBL" id="HHY26774.1"/>
    </source>
</evidence>
<dbReference type="InterPro" id="IPR052027">
    <property type="entry name" value="PspC"/>
</dbReference>
<dbReference type="Pfam" id="PF04024">
    <property type="entry name" value="PspC"/>
    <property type="match status" value="1"/>
</dbReference>
<dbReference type="PANTHER" id="PTHR33885">
    <property type="entry name" value="PHAGE SHOCK PROTEIN C"/>
    <property type="match status" value="1"/>
</dbReference>
<evidence type="ECO:0000256" key="5">
    <source>
        <dbReference type="ARBA" id="ARBA00023136"/>
    </source>
</evidence>
<dbReference type="PANTHER" id="PTHR33885:SF3">
    <property type="entry name" value="PHAGE SHOCK PROTEIN C"/>
    <property type="match status" value="1"/>
</dbReference>
<keyword evidence="3 6" id="KW-0812">Transmembrane</keyword>
<name>A0A7C7D5L3_9FIRM</name>
<dbReference type="EMBL" id="DUTF01000196">
    <property type="protein sequence ID" value="HHY26774.1"/>
    <property type="molecule type" value="Genomic_DNA"/>
</dbReference>
<evidence type="ECO:0000313" key="9">
    <source>
        <dbReference type="Proteomes" id="UP000553059"/>
    </source>
</evidence>
<protein>
    <submittedName>
        <fullName evidence="8">PspC domain-containing protein</fullName>
    </submittedName>
</protein>
<proteinExistence type="predicted"/>
<gene>
    <name evidence="8" type="ORF">GX523_08525</name>
</gene>
<comment type="caution">
    <text evidence="8">The sequence shown here is derived from an EMBL/GenBank/DDBJ whole genome shotgun (WGS) entry which is preliminary data.</text>
</comment>
<dbReference type="InterPro" id="IPR007168">
    <property type="entry name" value="Phageshock_PspC_N"/>
</dbReference>
<dbReference type="AlphaFoldDB" id="A0A7C7D5L3"/>
<evidence type="ECO:0000256" key="6">
    <source>
        <dbReference type="SAM" id="Phobius"/>
    </source>
</evidence>
<dbReference type="GO" id="GO:0005886">
    <property type="term" value="C:plasma membrane"/>
    <property type="evidence" value="ECO:0007669"/>
    <property type="project" value="UniProtKB-SubCell"/>
</dbReference>
<keyword evidence="4 6" id="KW-1133">Transmembrane helix</keyword>
<feature type="transmembrane region" description="Helical" evidence="6">
    <location>
        <begin position="31"/>
        <end position="57"/>
    </location>
</feature>
<dbReference type="Proteomes" id="UP000553059">
    <property type="component" value="Unassembled WGS sequence"/>
</dbReference>
<evidence type="ECO:0000259" key="7">
    <source>
        <dbReference type="Pfam" id="PF04024"/>
    </source>
</evidence>
<accession>A0A7C7D5L3</accession>
<reference evidence="8 9" key="1">
    <citation type="journal article" date="2020" name="Biotechnol. Biofuels">
        <title>New insights from the biogas microbiome by comprehensive genome-resolved metagenomics of nearly 1600 species originating from multiple anaerobic digesters.</title>
        <authorList>
            <person name="Campanaro S."/>
            <person name="Treu L."/>
            <person name="Rodriguez-R L.M."/>
            <person name="Kovalovszki A."/>
            <person name="Ziels R.M."/>
            <person name="Maus I."/>
            <person name="Zhu X."/>
            <person name="Kougias P.G."/>
            <person name="Basile A."/>
            <person name="Luo G."/>
            <person name="Schluter A."/>
            <person name="Konstantinidis K.T."/>
            <person name="Angelidaki I."/>
        </authorList>
    </citation>
    <scope>NUCLEOTIDE SEQUENCE [LARGE SCALE GENOMIC DNA]</scope>
    <source>
        <strain evidence="8">AS05jafATM_4</strain>
    </source>
</reference>
<keyword evidence="2" id="KW-1003">Cell membrane</keyword>
<evidence type="ECO:0000256" key="1">
    <source>
        <dbReference type="ARBA" id="ARBA00004162"/>
    </source>
</evidence>
<evidence type="ECO:0000256" key="4">
    <source>
        <dbReference type="ARBA" id="ARBA00022989"/>
    </source>
</evidence>
<organism evidence="8 9">
    <name type="scientific">Desulfitobacterium dehalogenans</name>
    <dbReference type="NCBI Taxonomy" id="36854"/>
    <lineage>
        <taxon>Bacteria</taxon>
        <taxon>Bacillati</taxon>
        <taxon>Bacillota</taxon>
        <taxon>Clostridia</taxon>
        <taxon>Eubacteriales</taxon>
        <taxon>Desulfitobacteriaceae</taxon>
        <taxon>Desulfitobacterium</taxon>
    </lineage>
</organism>
<comment type="subcellular location">
    <subcellularLocation>
        <location evidence="1">Cell membrane</location>
        <topology evidence="1">Single-pass membrane protein</topology>
    </subcellularLocation>
</comment>
<feature type="domain" description="Phage shock protein PspC N-terminal" evidence="7">
    <location>
        <begin position="3"/>
        <end position="59"/>
    </location>
</feature>
<sequence>MNKRLYRSGREKMLAGVCGGLGEYFDVDPTLIRLAVVIAVFGAGMGFFAYLIAWIVIPKNPDHKYLHP</sequence>
<evidence type="ECO:0000256" key="3">
    <source>
        <dbReference type="ARBA" id="ARBA00022692"/>
    </source>
</evidence>
<keyword evidence="5 6" id="KW-0472">Membrane</keyword>
<evidence type="ECO:0000256" key="2">
    <source>
        <dbReference type="ARBA" id="ARBA00022475"/>
    </source>
</evidence>